<proteinExistence type="predicted"/>
<evidence type="ECO:0000313" key="3">
    <source>
        <dbReference type="Proteomes" id="UP001597369"/>
    </source>
</evidence>
<comment type="caution">
    <text evidence="2">The sequence shown here is derived from an EMBL/GenBank/DDBJ whole genome shotgun (WGS) entry which is preliminary data.</text>
</comment>
<dbReference type="EMBL" id="JBHUHV010000057">
    <property type="protein sequence ID" value="MFD2068864.1"/>
    <property type="molecule type" value="Genomic_DNA"/>
</dbReference>
<name>A0ABW4X2G8_9BACT</name>
<accession>A0ABW4X2G8</accession>
<reference evidence="3" key="1">
    <citation type="journal article" date="2019" name="Int. J. Syst. Evol. Microbiol.">
        <title>The Global Catalogue of Microorganisms (GCM) 10K type strain sequencing project: providing services to taxonomists for standard genome sequencing and annotation.</title>
        <authorList>
            <consortium name="The Broad Institute Genomics Platform"/>
            <consortium name="The Broad Institute Genome Sequencing Center for Infectious Disease"/>
            <person name="Wu L."/>
            <person name="Ma J."/>
        </authorList>
    </citation>
    <scope>NUCLEOTIDE SEQUENCE [LARGE SCALE GENOMIC DNA]</scope>
    <source>
        <strain evidence="3">JCM 16545</strain>
    </source>
</reference>
<dbReference type="RefSeq" id="WP_229962825.1">
    <property type="nucleotide sequence ID" value="NZ_JAJJWI010000034.1"/>
</dbReference>
<gene>
    <name evidence="2" type="ORF">ACFSKU_18380</name>
</gene>
<evidence type="ECO:0000256" key="1">
    <source>
        <dbReference type="SAM" id="MobiDB-lite"/>
    </source>
</evidence>
<protein>
    <submittedName>
        <fullName evidence="2">Uncharacterized protein</fullName>
    </submittedName>
</protein>
<feature type="region of interest" description="Disordered" evidence="1">
    <location>
        <begin position="43"/>
        <end position="74"/>
    </location>
</feature>
<dbReference type="Proteomes" id="UP001597369">
    <property type="component" value="Unassembled WGS sequence"/>
</dbReference>
<evidence type="ECO:0000313" key="2">
    <source>
        <dbReference type="EMBL" id="MFD2068864.1"/>
    </source>
</evidence>
<organism evidence="2 3">
    <name type="scientific">Pontibacter silvestris</name>
    <dbReference type="NCBI Taxonomy" id="2305183"/>
    <lineage>
        <taxon>Bacteria</taxon>
        <taxon>Pseudomonadati</taxon>
        <taxon>Bacteroidota</taxon>
        <taxon>Cytophagia</taxon>
        <taxon>Cytophagales</taxon>
        <taxon>Hymenobacteraceae</taxon>
        <taxon>Pontibacter</taxon>
    </lineage>
</organism>
<keyword evidence="3" id="KW-1185">Reference proteome</keyword>
<sequence length="74" mass="8309">MRIERLAYGVPSDYCGICFHSRPSSQRLRLFRKCLYPDGRAEPVQGLRGDANDPFLKSNNEIGKDVSTRGKPPA</sequence>